<feature type="transmembrane region" description="Helical" evidence="10">
    <location>
        <begin position="24"/>
        <end position="46"/>
    </location>
</feature>
<dbReference type="GO" id="GO:0062054">
    <property type="term" value="F:fluoride channel activity"/>
    <property type="evidence" value="ECO:0007669"/>
    <property type="project" value="UniProtKB-UniRule"/>
</dbReference>
<evidence type="ECO:0000256" key="1">
    <source>
        <dbReference type="ARBA" id="ARBA00004651"/>
    </source>
</evidence>
<dbReference type="GO" id="GO:0140114">
    <property type="term" value="P:cellular detoxification of fluoride"/>
    <property type="evidence" value="ECO:0007669"/>
    <property type="project" value="UniProtKB-UniRule"/>
</dbReference>
<evidence type="ECO:0000256" key="6">
    <source>
        <dbReference type="ARBA" id="ARBA00023303"/>
    </source>
</evidence>
<dbReference type="EMBL" id="LRQB01000006">
    <property type="protein sequence ID" value="KXA22677.1"/>
    <property type="molecule type" value="Genomic_DNA"/>
</dbReference>
<keyword evidence="10" id="KW-0406">Ion transport</keyword>
<comment type="subcellular location">
    <subcellularLocation>
        <location evidence="1 10">Cell membrane</location>
        <topology evidence="1 10">Multi-pass membrane protein</topology>
    </subcellularLocation>
</comment>
<comment type="function">
    <text evidence="9 10">Fluoride-specific ion channel. Important for reducing fluoride concentration in the cell, thus reducing its toxicity.</text>
</comment>
<evidence type="ECO:0000256" key="4">
    <source>
        <dbReference type="ARBA" id="ARBA00022989"/>
    </source>
</evidence>
<keyword evidence="10" id="KW-0479">Metal-binding</keyword>
<protein>
    <recommendedName>
        <fullName evidence="10">Fluoride-specific ion channel FluC</fullName>
    </recommendedName>
</protein>
<evidence type="ECO:0000313" key="11">
    <source>
        <dbReference type="EMBL" id="KXA22677.1"/>
    </source>
</evidence>
<keyword evidence="10" id="KW-0813">Transport</keyword>
<dbReference type="InterPro" id="IPR003691">
    <property type="entry name" value="FluC"/>
</dbReference>
<dbReference type="OrthoDB" id="3240363at2"/>
<feature type="binding site" evidence="10">
    <location>
        <position position="109"/>
    </location>
    <ligand>
        <name>Na(+)</name>
        <dbReference type="ChEBI" id="CHEBI:29101"/>
        <note>structural</note>
    </ligand>
</feature>
<evidence type="ECO:0000256" key="3">
    <source>
        <dbReference type="ARBA" id="ARBA00022692"/>
    </source>
</evidence>
<evidence type="ECO:0000313" key="12">
    <source>
        <dbReference type="Proteomes" id="UP000070687"/>
    </source>
</evidence>
<name>A0A133P299_GARVA</name>
<sequence>MTRVLKRVKMKRVSKKNQKNNRRLYLLVFIGGTLGAFVRGIISSYAHIIQPVDGQSSIFGQLTLGTFLSNMIACFIFAFVTAIAVKALPAEKQALFKYALGTGFCGGLSTMSTFAFEGAMSLIAPRMTFAILGMIFSLIFGVLMAFFGSWVGTRIAKCINRKREQTVVEANTKAVKQ</sequence>
<dbReference type="Proteomes" id="UP000070687">
    <property type="component" value="Unassembled WGS sequence"/>
</dbReference>
<evidence type="ECO:0000256" key="10">
    <source>
        <dbReference type="HAMAP-Rule" id="MF_00454"/>
    </source>
</evidence>
<feature type="binding site" evidence="10">
    <location>
        <position position="106"/>
    </location>
    <ligand>
        <name>Na(+)</name>
        <dbReference type="ChEBI" id="CHEBI:29101"/>
        <note>structural</note>
    </ligand>
</feature>
<dbReference type="GO" id="GO:0046872">
    <property type="term" value="F:metal ion binding"/>
    <property type="evidence" value="ECO:0007669"/>
    <property type="project" value="UniProtKB-KW"/>
</dbReference>
<comment type="activity regulation">
    <text evidence="10">Na(+) is not transported, but it plays an essential structural role and its presence is essential for fluoride channel function.</text>
</comment>
<feature type="transmembrane region" description="Helical" evidence="10">
    <location>
        <begin position="128"/>
        <end position="153"/>
    </location>
</feature>
<organism evidence="11 12">
    <name type="scientific">Gardnerella vaginalis</name>
    <dbReference type="NCBI Taxonomy" id="2702"/>
    <lineage>
        <taxon>Bacteria</taxon>
        <taxon>Bacillati</taxon>
        <taxon>Actinomycetota</taxon>
        <taxon>Actinomycetes</taxon>
        <taxon>Bifidobacteriales</taxon>
        <taxon>Bifidobacteriaceae</taxon>
        <taxon>Gardnerella</taxon>
    </lineage>
</organism>
<evidence type="ECO:0000256" key="2">
    <source>
        <dbReference type="ARBA" id="ARBA00022475"/>
    </source>
</evidence>
<keyword evidence="10" id="KW-0915">Sodium</keyword>
<evidence type="ECO:0000256" key="9">
    <source>
        <dbReference type="ARBA" id="ARBA00049940"/>
    </source>
</evidence>
<evidence type="ECO:0000256" key="5">
    <source>
        <dbReference type="ARBA" id="ARBA00023136"/>
    </source>
</evidence>
<dbReference type="Pfam" id="PF02537">
    <property type="entry name" value="CRCB"/>
    <property type="match status" value="1"/>
</dbReference>
<dbReference type="PANTHER" id="PTHR28259:SF1">
    <property type="entry name" value="FLUORIDE EXPORT PROTEIN 1-RELATED"/>
    <property type="match status" value="1"/>
</dbReference>
<comment type="similarity">
    <text evidence="7 10">Belongs to the fluoride channel Fluc/FEX (TC 1.A.43) family.</text>
</comment>
<keyword evidence="2 10" id="KW-1003">Cell membrane</keyword>
<proteinExistence type="inferred from homology"/>
<dbReference type="PANTHER" id="PTHR28259">
    <property type="entry name" value="FLUORIDE EXPORT PROTEIN 1-RELATED"/>
    <property type="match status" value="1"/>
</dbReference>
<keyword evidence="4 10" id="KW-1133">Transmembrane helix</keyword>
<dbReference type="GO" id="GO:0005886">
    <property type="term" value="C:plasma membrane"/>
    <property type="evidence" value="ECO:0007669"/>
    <property type="project" value="UniProtKB-SubCell"/>
</dbReference>
<dbReference type="AlphaFoldDB" id="A0A133P299"/>
<reference evidence="11 12" key="1">
    <citation type="submission" date="2016-01" db="EMBL/GenBank/DDBJ databases">
        <authorList>
            <person name="Oliw E.H."/>
        </authorList>
    </citation>
    <scope>NUCLEOTIDE SEQUENCE [LARGE SCALE GENOMIC DNA]</scope>
    <source>
        <strain evidence="11 12">PSS_7772B</strain>
    </source>
</reference>
<comment type="catalytic activity">
    <reaction evidence="8">
        <text>fluoride(in) = fluoride(out)</text>
        <dbReference type="Rhea" id="RHEA:76159"/>
        <dbReference type="ChEBI" id="CHEBI:17051"/>
    </reaction>
    <physiologicalReaction direction="left-to-right" evidence="8">
        <dbReference type="Rhea" id="RHEA:76160"/>
    </physiologicalReaction>
</comment>
<comment type="caution">
    <text evidence="11">The sequence shown here is derived from an EMBL/GenBank/DDBJ whole genome shotgun (WGS) entry which is preliminary data.</text>
</comment>
<dbReference type="PATRIC" id="fig|2702.100.peg.214"/>
<keyword evidence="3 10" id="KW-0812">Transmembrane</keyword>
<dbReference type="HAMAP" id="MF_00454">
    <property type="entry name" value="FluC"/>
    <property type="match status" value="1"/>
</dbReference>
<accession>A0A133P299</accession>
<feature type="transmembrane region" description="Helical" evidence="10">
    <location>
        <begin position="58"/>
        <end position="83"/>
    </location>
</feature>
<gene>
    <name evidence="10" type="primary">fluC</name>
    <name evidence="10" type="synonym">crcB</name>
    <name evidence="11" type="ORF">HMPREF3208_00229</name>
</gene>
<evidence type="ECO:0000256" key="7">
    <source>
        <dbReference type="ARBA" id="ARBA00035120"/>
    </source>
</evidence>
<feature type="transmembrane region" description="Helical" evidence="10">
    <location>
        <begin position="95"/>
        <end position="116"/>
    </location>
</feature>
<keyword evidence="6 10" id="KW-0407">Ion channel</keyword>
<evidence type="ECO:0000256" key="8">
    <source>
        <dbReference type="ARBA" id="ARBA00035585"/>
    </source>
</evidence>
<keyword evidence="5 10" id="KW-0472">Membrane</keyword>